<dbReference type="CDD" id="cd00063">
    <property type="entry name" value="FN3"/>
    <property type="match status" value="2"/>
</dbReference>
<evidence type="ECO:0000256" key="4">
    <source>
        <dbReference type="SAM" id="MobiDB-lite"/>
    </source>
</evidence>
<dbReference type="InterPro" id="IPR036116">
    <property type="entry name" value="FN3_sf"/>
</dbReference>
<evidence type="ECO:0000313" key="7">
    <source>
        <dbReference type="Proteomes" id="UP001321766"/>
    </source>
</evidence>
<feature type="region of interest" description="Disordered" evidence="4">
    <location>
        <begin position="1726"/>
        <end position="1753"/>
    </location>
</feature>
<keyword evidence="3" id="KW-0119">Carbohydrate metabolism</keyword>
<dbReference type="SUPFAM" id="SSF49265">
    <property type="entry name" value="Fibronectin type III"/>
    <property type="match status" value="1"/>
</dbReference>
<dbReference type="Proteomes" id="UP001321766">
    <property type="component" value="Chromosome"/>
</dbReference>
<reference evidence="6 7" key="1">
    <citation type="journal article" date="2023" name="Microbiol. Spectr.">
        <title>Symbiosis of Carpenter Bees with Uncharacterized Lactic Acid Bacteria Showing NAD Auxotrophy.</title>
        <authorList>
            <person name="Kawasaki S."/>
            <person name="Ozawa K."/>
            <person name="Mori T."/>
            <person name="Yamamoto A."/>
            <person name="Ito M."/>
            <person name="Ohkuma M."/>
            <person name="Sakamoto M."/>
            <person name="Matsutani M."/>
        </authorList>
    </citation>
    <scope>NUCLEOTIDE SEQUENCE [LARGE SCALE GENOMIC DNA]</scope>
    <source>
        <strain evidence="6 7">Kim37-2</strain>
    </source>
</reference>
<feature type="domain" description="Fibronectin type-III" evidence="5">
    <location>
        <begin position="1458"/>
        <end position="1550"/>
    </location>
</feature>
<sequence>MVNGQGQQAPLLDDGSVWVSNTAQGKLARFNPRIGEADAVVPVRSSHFDLAQNANTTLLKTDQTLTTLDPLTLSPQSPVPTPADLYPLLAAGTLALFNARTGQVWVSKAGHSLPNPAKLPPTVNIGPGASLTLDADGRVYAYQPHGDLLFTMAGPNAPIRQTHFCQTPNVSGQQLSVIHGRPLVLSGHTLYWDKGHISLPLHGSAQLQASPVDSVQQGSWAGVADEQGIFFVHLNHPQQEPTFLPTGSSGPPAQPFSSGGCIWSAWASQERNFARLCGVNGQQPPANPVSTGRNQSSSGSTLDQRVQSLADVNLGSSLRFRSNKRQVVLNDISAGLVWDPQQGKQAASIDWQHSTLSPATHRTQSQASDTGEGWSQTCAAHSGHIRALDDSFRIRSGSRAILDPLRNDQQSGCALASISQTSTQASVQLTPIEHGRLLQVDASAAQPGHVQATYTIDDGQGQSSTASLSLELIDSKTNEPPVFLDPPSDYALEQGGQTTLNAIEAFVDPQSDPLMLVDAQVQASDQLAVRLREDGKLTITASEQASGRIPIDITASNGQEQTTGRIYCVLSPAGSLPAQVDPLIRRIPSGHRLNLSLESSIHASARQEPTLDHIQELPGLETQVVSNPLGLLVKASKPGNYYVTYQVHQGSHSSQGLVRIEATNPDRQKGALPLTADDTALLNASNQATIDPLSNDNDPQGNPLTVTSVSSPSSSQVRAIVVDHRLIHVSLAEPLRQPLMLAYTASNQYGSSSGQIHVLPHPAHLAPPPLNPPDIHAQARPGSTITIPVISTVASERGDLTQLSAHLEAEAASLPATAFVNGQSIRYQAGQETGSSRLTYTLTDAYGQSAQGKVSVTVSADQPEQTPVHLPDIRTQATAGSTLTIAVNLEESNLNSGNLNFLGLGSRAPQLGRITSVGAQSLRYEAYPDARGVDSFTYAALDQQGRYCEGTIAVGIAPGERSVQVLARDDQVDVRPGTSVAVAVTNNDLSEDGQELQLDPKLVLSGLTQAHVQGNRIVLTSPDQTGSSYIVYRVSNPSGGSDQATLRVVTSPQAPIQAPLARDFHLSFAATQGRRTVSVDLTQQVSNPSGPEDDLQVSLPASSGANPAQPAPATSKQLTVHLSEHPRVVTYTLTNTRYQLASSAFLYLPAYGASQPELKNRPAPVTVRPGQTLVMNVSDLVQVSAGKQAVLSSPESIQTTHADGSQPYRSAQQFAFTPARGYLGPASITLTVQDNPGQVTWEHRSVLTIPITVTDGSPAPPRFSSPTVELELSAGSRQLSLRAFTHPTSSQQAESLSYSTPGLKAPIAVNLSKDGKLSLKALQSAQEGKSYTLPVTVHCRGGQFEAHVLIRIVASSKPLARIPERHISLAAGHTQSLDLLTDAFNPFPKQPLVAVSTRTDSPFITAHIGADGRVSLAAQDHVTAAHAQVFVTVADATKAASRQVEAQILVDFINRPSPPQFITSALEVGDGQVTLSWQPAAPMGSPITAYELAYTGRQGQRSQSCGTTTRCTIRDLENGTTYSFAVRAHNAIGWSDFSSPLATSPDTQPGRPSNVHIDGSQQELLEVSWQPAPTAGSRVSGYRLQAQGPGCGRSRGRTPQSTSAIFDVPHAQAGLPCTVSVTAVNRAGEGETSSITGSTWSLPDEPSFSFARQLDPQHNPSLVSISLKAGPTHGRACSAIDLTIAGVSPSRFALSLPCQEASDSITRTITIPSDLVGRTITLEAAARAQDQPSSTAPPKARMIVTLEGRSTHE</sequence>
<organism evidence="6 7">
    <name type="scientific">Bombiscardovia nodaiensis</name>
    <dbReference type="NCBI Taxonomy" id="2932181"/>
    <lineage>
        <taxon>Bacteria</taxon>
        <taxon>Bacillati</taxon>
        <taxon>Actinomycetota</taxon>
        <taxon>Actinomycetes</taxon>
        <taxon>Bifidobacteriales</taxon>
        <taxon>Bifidobacteriaceae</taxon>
        <taxon>Bombiscardovia</taxon>
    </lineage>
</organism>
<keyword evidence="2" id="KW-0378">Hydrolase</keyword>
<evidence type="ECO:0000256" key="1">
    <source>
        <dbReference type="ARBA" id="ARBA00022737"/>
    </source>
</evidence>
<dbReference type="Gene3D" id="2.60.40.10">
    <property type="entry name" value="Immunoglobulins"/>
    <property type="match status" value="2"/>
</dbReference>
<feature type="region of interest" description="Disordered" evidence="4">
    <location>
        <begin position="691"/>
        <end position="710"/>
    </location>
</feature>
<dbReference type="SMART" id="SM00060">
    <property type="entry name" value="FN3"/>
    <property type="match status" value="2"/>
</dbReference>
<feature type="compositionally biased region" description="Polar residues" evidence="4">
    <location>
        <begin position="1099"/>
        <end position="1114"/>
    </location>
</feature>
<feature type="compositionally biased region" description="Polar residues" evidence="4">
    <location>
        <begin position="691"/>
        <end position="704"/>
    </location>
</feature>
<dbReference type="PANTHER" id="PTHR13817:SF166">
    <property type="entry name" value="NEURONAL IGCAM-RELATED"/>
    <property type="match status" value="1"/>
</dbReference>
<evidence type="ECO:0000256" key="3">
    <source>
        <dbReference type="ARBA" id="ARBA00023326"/>
    </source>
</evidence>
<dbReference type="PROSITE" id="PS50853">
    <property type="entry name" value="FN3"/>
    <property type="match status" value="2"/>
</dbReference>
<keyword evidence="2" id="KW-0326">Glycosidase</keyword>
<dbReference type="InterPro" id="IPR003961">
    <property type="entry name" value="FN3_dom"/>
</dbReference>
<keyword evidence="1" id="KW-0677">Repeat</keyword>
<dbReference type="Pfam" id="PF00041">
    <property type="entry name" value="fn3"/>
    <property type="match status" value="2"/>
</dbReference>
<gene>
    <name evidence="6" type="ORF">KIM372_13200</name>
</gene>
<dbReference type="InterPro" id="IPR013783">
    <property type="entry name" value="Ig-like_fold"/>
</dbReference>
<feature type="region of interest" description="Disordered" evidence="4">
    <location>
        <begin position="1083"/>
        <end position="1114"/>
    </location>
</feature>
<dbReference type="PANTHER" id="PTHR13817">
    <property type="entry name" value="TITIN"/>
    <property type="match status" value="1"/>
</dbReference>
<accession>A0ABM8BA01</accession>
<dbReference type="SUPFAM" id="SSF101898">
    <property type="entry name" value="NHL repeat"/>
    <property type="match status" value="1"/>
</dbReference>
<protein>
    <submittedName>
        <fullName evidence="6">ATPase AAA</fullName>
    </submittedName>
</protein>
<evidence type="ECO:0000256" key="2">
    <source>
        <dbReference type="ARBA" id="ARBA00023295"/>
    </source>
</evidence>
<evidence type="ECO:0000259" key="5">
    <source>
        <dbReference type="PROSITE" id="PS50853"/>
    </source>
</evidence>
<feature type="domain" description="Fibronectin type-III" evidence="5">
    <location>
        <begin position="1551"/>
        <end position="1644"/>
    </location>
</feature>
<dbReference type="Pfam" id="PF17963">
    <property type="entry name" value="Big_9"/>
    <property type="match status" value="2"/>
</dbReference>
<name>A0ABM8BA01_9BIFI</name>
<keyword evidence="7" id="KW-1185">Reference proteome</keyword>
<proteinExistence type="predicted"/>
<dbReference type="EMBL" id="AP026798">
    <property type="protein sequence ID" value="BDR53413.1"/>
    <property type="molecule type" value="Genomic_DNA"/>
</dbReference>
<feature type="compositionally biased region" description="Polar residues" evidence="4">
    <location>
        <begin position="280"/>
        <end position="303"/>
    </location>
</feature>
<evidence type="ECO:0000313" key="6">
    <source>
        <dbReference type="EMBL" id="BDR53413.1"/>
    </source>
</evidence>
<keyword evidence="3" id="KW-0624">Polysaccharide degradation</keyword>
<feature type="region of interest" description="Disordered" evidence="4">
    <location>
        <begin position="278"/>
        <end position="303"/>
    </location>
</feature>
<dbReference type="InterPro" id="IPR050964">
    <property type="entry name" value="Striated_Muscle_Regulatory"/>
</dbReference>